<dbReference type="Gene3D" id="3.90.550.10">
    <property type="entry name" value="Spore Coat Polysaccharide Biosynthesis Protein SpsA, Chain A"/>
    <property type="match status" value="1"/>
</dbReference>
<sequence>MPRCSIIIPVYNKAHLTRQCLDRLFAVTSPSTSFEVVVVDDASRDATPQMLAGYGDRVRVVTHAQNKAFATSCNDGALYATGDYLVFLNNDTIPYVGWLDALVRYAEVRPKVGLVGNKLLFPDGTIQHAGMAFGQDRQPRHIYVNFPADHPAVNKARRMQAVTGACNLIPREVFAATGGFDPGFINGYEDVDLCLRVGGLGYEVHYCPESVLIHLEGVSEGRFKFEAHSARLFRERWWASIRPDDLNYFLDDGLIRINYFPNYVEFYVSPELGFVVGKDGFADAERVLCQRAKQVYELVRENVTMRASGIPGRLPAGAT</sequence>
<dbReference type="EMBL" id="NIDE01000004">
    <property type="protein sequence ID" value="OWK43923.1"/>
    <property type="molecule type" value="Genomic_DNA"/>
</dbReference>
<dbReference type="AlphaFoldDB" id="A0A225DS81"/>
<dbReference type="CDD" id="cd04186">
    <property type="entry name" value="GT_2_like_c"/>
    <property type="match status" value="1"/>
</dbReference>
<keyword evidence="2" id="KW-0808">Transferase</keyword>
<accession>A0A225DS81</accession>
<proteinExistence type="predicted"/>
<feature type="domain" description="Glycosyltransferase 2-like" evidence="1">
    <location>
        <begin position="5"/>
        <end position="124"/>
    </location>
</feature>
<name>A0A225DS81_9BACT</name>
<reference evidence="3" key="1">
    <citation type="submission" date="2017-06" db="EMBL/GenBank/DDBJ databases">
        <title>Genome analysis of Fimbriiglobus ruber SP5, the first member of the order Planctomycetales with confirmed chitinolytic capability.</title>
        <authorList>
            <person name="Ravin N.V."/>
            <person name="Rakitin A.L."/>
            <person name="Ivanova A.A."/>
            <person name="Beletsky A.V."/>
            <person name="Kulichevskaya I.S."/>
            <person name="Mardanov A.V."/>
            <person name="Dedysh S.N."/>
        </authorList>
    </citation>
    <scope>NUCLEOTIDE SEQUENCE [LARGE SCALE GENOMIC DNA]</scope>
    <source>
        <strain evidence="3">SP5</strain>
    </source>
</reference>
<gene>
    <name evidence="2" type="ORF">FRUB_03522</name>
</gene>
<dbReference type="GO" id="GO:0016740">
    <property type="term" value="F:transferase activity"/>
    <property type="evidence" value="ECO:0007669"/>
    <property type="project" value="UniProtKB-KW"/>
</dbReference>
<evidence type="ECO:0000259" key="1">
    <source>
        <dbReference type="Pfam" id="PF00535"/>
    </source>
</evidence>
<dbReference type="InterPro" id="IPR029044">
    <property type="entry name" value="Nucleotide-diphossugar_trans"/>
</dbReference>
<dbReference type="Pfam" id="PF00535">
    <property type="entry name" value="Glycos_transf_2"/>
    <property type="match status" value="1"/>
</dbReference>
<organism evidence="2 3">
    <name type="scientific">Fimbriiglobus ruber</name>
    <dbReference type="NCBI Taxonomy" id="1908690"/>
    <lineage>
        <taxon>Bacteria</taxon>
        <taxon>Pseudomonadati</taxon>
        <taxon>Planctomycetota</taxon>
        <taxon>Planctomycetia</taxon>
        <taxon>Gemmatales</taxon>
        <taxon>Gemmataceae</taxon>
        <taxon>Fimbriiglobus</taxon>
    </lineage>
</organism>
<dbReference type="InterPro" id="IPR001173">
    <property type="entry name" value="Glyco_trans_2-like"/>
</dbReference>
<keyword evidence="3" id="KW-1185">Reference proteome</keyword>
<dbReference type="PANTHER" id="PTHR43179:SF7">
    <property type="entry name" value="RHAMNOSYLTRANSFERASE WBBL"/>
    <property type="match status" value="1"/>
</dbReference>
<evidence type="ECO:0000313" key="3">
    <source>
        <dbReference type="Proteomes" id="UP000214646"/>
    </source>
</evidence>
<dbReference type="RefSeq" id="WP_088254708.1">
    <property type="nucleotide sequence ID" value="NZ_NIDE01000004.1"/>
</dbReference>
<evidence type="ECO:0000313" key="2">
    <source>
        <dbReference type="EMBL" id="OWK43923.1"/>
    </source>
</evidence>
<dbReference type="Proteomes" id="UP000214646">
    <property type="component" value="Unassembled WGS sequence"/>
</dbReference>
<dbReference type="OrthoDB" id="2592041at2"/>
<protein>
    <submittedName>
        <fullName evidence="2">Glycosyltransferase</fullName>
    </submittedName>
</protein>
<dbReference type="PANTHER" id="PTHR43179">
    <property type="entry name" value="RHAMNOSYLTRANSFERASE WBBL"/>
    <property type="match status" value="1"/>
</dbReference>
<dbReference type="SUPFAM" id="SSF53448">
    <property type="entry name" value="Nucleotide-diphospho-sugar transferases"/>
    <property type="match status" value="1"/>
</dbReference>
<comment type="caution">
    <text evidence="2">The sequence shown here is derived from an EMBL/GenBank/DDBJ whole genome shotgun (WGS) entry which is preliminary data.</text>
</comment>